<dbReference type="InterPro" id="IPR001647">
    <property type="entry name" value="HTH_TetR"/>
</dbReference>
<evidence type="ECO:0000256" key="2">
    <source>
        <dbReference type="PROSITE-ProRule" id="PRU00335"/>
    </source>
</evidence>
<dbReference type="AlphaFoldDB" id="A0A127M7B6"/>
<dbReference type="SUPFAM" id="SSF46689">
    <property type="entry name" value="Homeodomain-like"/>
    <property type="match status" value="1"/>
</dbReference>
<dbReference type="Gene3D" id="1.10.357.10">
    <property type="entry name" value="Tetracycline Repressor, domain 2"/>
    <property type="match status" value="1"/>
</dbReference>
<dbReference type="InterPro" id="IPR050109">
    <property type="entry name" value="HTH-type_TetR-like_transc_reg"/>
</dbReference>
<dbReference type="KEGG" id="zal:AZF00_12825"/>
<dbReference type="STRING" id="1470434.AZF00_12825"/>
<dbReference type="Proteomes" id="UP000074119">
    <property type="component" value="Chromosome"/>
</dbReference>
<keyword evidence="1 2" id="KW-0238">DNA-binding</keyword>
<dbReference type="PRINTS" id="PR00455">
    <property type="entry name" value="HTHTETR"/>
</dbReference>
<dbReference type="PROSITE" id="PS50977">
    <property type="entry name" value="HTH_TETR_2"/>
    <property type="match status" value="1"/>
</dbReference>
<evidence type="ECO:0000313" key="5">
    <source>
        <dbReference type="Proteomes" id="UP000074119"/>
    </source>
</evidence>
<organism evidence="4 5">
    <name type="scientific">Zhongshania aliphaticivorans</name>
    <dbReference type="NCBI Taxonomy" id="1470434"/>
    <lineage>
        <taxon>Bacteria</taxon>
        <taxon>Pseudomonadati</taxon>
        <taxon>Pseudomonadota</taxon>
        <taxon>Gammaproteobacteria</taxon>
        <taxon>Cellvibrionales</taxon>
        <taxon>Spongiibacteraceae</taxon>
        <taxon>Zhongshania</taxon>
    </lineage>
</organism>
<protein>
    <recommendedName>
        <fullName evidence="3">HTH tetR-type domain-containing protein</fullName>
    </recommendedName>
</protein>
<accession>A0A127M7B6</accession>
<dbReference type="Pfam" id="PF00440">
    <property type="entry name" value="TetR_N"/>
    <property type="match status" value="1"/>
</dbReference>
<evidence type="ECO:0000256" key="1">
    <source>
        <dbReference type="ARBA" id="ARBA00023125"/>
    </source>
</evidence>
<dbReference type="GO" id="GO:0000976">
    <property type="term" value="F:transcription cis-regulatory region binding"/>
    <property type="evidence" value="ECO:0007669"/>
    <property type="project" value="TreeGrafter"/>
</dbReference>
<dbReference type="InterPro" id="IPR009057">
    <property type="entry name" value="Homeodomain-like_sf"/>
</dbReference>
<evidence type="ECO:0000313" key="4">
    <source>
        <dbReference type="EMBL" id="AMO69133.1"/>
    </source>
</evidence>
<evidence type="ECO:0000259" key="3">
    <source>
        <dbReference type="PROSITE" id="PS50977"/>
    </source>
</evidence>
<dbReference type="GO" id="GO:0003700">
    <property type="term" value="F:DNA-binding transcription factor activity"/>
    <property type="evidence" value="ECO:0007669"/>
    <property type="project" value="TreeGrafter"/>
</dbReference>
<reference evidence="4 5" key="1">
    <citation type="submission" date="2015-12" db="EMBL/GenBank/DDBJ databases">
        <authorList>
            <person name="Shamseldin A."/>
            <person name="Moawad H."/>
            <person name="Abd El-Rahim W.M."/>
            <person name="Sadowsky M.J."/>
        </authorList>
    </citation>
    <scope>NUCLEOTIDE SEQUENCE [LARGE SCALE GENOMIC DNA]</scope>
    <source>
        <strain evidence="4 5">SM2</strain>
    </source>
</reference>
<feature type="DNA-binding region" description="H-T-H motif" evidence="2">
    <location>
        <begin position="41"/>
        <end position="60"/>
    </location>
</feature>
<dbReference type="RefSeq" id="WP_008248743.1">
    <property type="nucleotide sequence ID" value="NZ_CP014544.1"/>
</dbReference>
<dbReference type="PANTHER" id="PTHR30055">
    <property type="entry name" value="HTH-TYPE TRANSCRIPTIONAL REGULATOR RUTR"/>
    <property type="match status" value="1"/>
</dbReference>
<proteinExistence type="predicted"/>
<dbReference type="PANTHER" id="PTHR30055:SF223">
    <property type="entry name" value="HTH-TYPE TRANSCRIPTIONAL REGULATOR UIDR"/>
    <property type="match status" value="1"/>
</dbReference>
<sequence length="219" mass="24995">MKKLPPEPRRRPSQSRSKVLVDAIIQACKQVLADEGEERLTTNRIAEVAGVTIGSLYQYFPNKEAILANLLSEEFAAASDQVCREVTPRVAAQIGISLRATIHELIHVTAELHLRYLRLHGSFYREYHDFFDFHGKVNKHMTEVFHQPSWQDWLPDLLKKYKSEIIVSDLDQAAFISANIIEGLISTALKDRPEWLESEVYLDNIETAVMNFLQGCNGE</sequence>
<gene>
    <name evidence="4" type="ORF">AZF00_12825</name>
</gene>
<dbReference type="EMBL" id="CP014544">
    <property type="protein sequence ID" value="AMO69133.1"/>
    <property type="molecule type" value="Genomic_DNA"/>
</dbReference>
<name>A0A127M7B6_9GAMM</name>
<feature type="domain" description="HTH tetR-type" evidence="3">
    <location>
        <begin position="18"/>
        <end position="78"/>
    </location>
</feature>